<evidence type="ECO:0000256" key="1">
    <source>
        <dbReference type="ARBA" id="ARBA00023125"/>
    </source>
</evidence>
<dbReference type="Pfam" id="PF14372">
    <property type="entry name" value="hAT-like_RNase-H"/>
    <property type="match status" value="1"/>
</dbReference>
<keyword evidence="3" id="KW-1185">Reference proteome</keyword>
<dbReference type="Proteomes" id="UP000694864">
    <property type="component" value="Chromosome 8"/>
</dbReference>
<evidence type="ECO:0000313" key="3">
    <source>
        <dbReference type="Proteomes" id="UP000694864"/>
    </source>
</evidence>
<protein>
    <submittedName>
        <fullName evidence="4">Zinc finger BED domain-containing protein RICESLEEPER 2-like</fullName>
    </submittedName>
</protein>
<dbReference type="InterPro" id="IPR052035">
    <property type="entry name" value="ZnF_BED_domain_contain"/>
</dbReference>
<name>A0ABM1QC10_CAMSA</name>
<dbReference type="SUPFAM" id="SSF53098">
    <property type="entry name" value="Ribonuclease H-like"/>
    <property type="match status" value="1"/>
</dbReference>
<proteinExistence type="predicted"/>
<feature type="domain" description="hAT-like transposase RNase-H fold" evidence="2">
    <location>
        <begin position="259"/>
        <end position="362"/>
    </location>
</feature>
<gene>
    <name evidence="4" type="primary">LOC104709555</name>
</gene>
<evidence type="ECO:0000313" key="4">
    <source>
        <dbReference type="RefSeq" id="XP_019084298.1"/>
    </source>
</evidence>
<dbReference type="PANTHER" id="PTHR46481">
    <property type="entry name" value="ZINC FINGER BED DOMAIN-CONTAINING PROTEIN 4"/>
    <property type="match status" value="1"/>
</dbReference>
<reference evidence="4" key="2">
    <citation type="submission" date="2025-08" db="UniProtKB">
        <authorList>
            <consortium name="RefSeq"/>
        </authorList>
    </citation>
    <scope>IDENTIFICATION</scope>
    <source>
        <tissue evidence="4">Leaf</tissue>
    </source>
</reference>
<accession>A0ABM1QC10</accession>
<evidence type="ECO:0000259" key="2">
    <source>
        <dbReference type="Pfam" id="PF14372"/>
    </source>
</evidence>
<dbReference type="InterPro" id="IPR012337">
    <property type="entry name" value="RNaseH-like_sf"/>
</dbReference>
<dbReference type="PANTHER" id="PTHR46481:SF2">
    <property type="entry name" value="BED-TYPE DOMAIN-CONTAINING PROTEIN"/>
    <property type="match status" value="1"/>
</dbReference>
<dbReference type="GeneID" id="104709555"/>
<reference evidence="3" key="1">
    <citation type="journal article" date="2014" name="Nat. Commun.">
        <title>The emerging biofuel crop Camelina sativa retains a highly undifferentiated hexaploid genome structure.</title>
        <authorList>
            <person name="Kagale S."/>
            <person name="Koh C."/>
            <person name="Nixon J."/>
            <person name="Bollina V."/>
            <person name="Clarke W.E."/>
            <person name="Tuteja R."/>
            <person name="Spillane C."/>
            <person name="Robinson S.J."/>
            <person name="Links M.G."/>
            <person name="Clarke C."/>
            <person name="Higgins E.E."/>
            <person name="Huebert T."/>
            <person name="Sharpe A.G."/>
            <person name="Parkin I.A."/>
        </authorList>
    </citation>
    <scope>NUCLEOTIDE SEQUENCE [LARGE SCALE GENOMIC DNA]</scope>
    <source>
        <strain evidence="3">cv. DH55</strain>
    </source>
</reference>
<dbReference type="RefSeq" id="XP_019084298.1">
    <property type="nucleotide sequence ID" value="XM_019228753.1"/>
</dbReference>
<keyword evidence="1" id="KW-0238">DNA-binding</keyword>
<sequence>MYVERKATLRQWFLANKQRVSLSTDIWVSSVTSSSYMVITAHYIDKQWRLKKLIIGFKNVVDHKGTTIANTLLECLAEWGIEKVFSVTVDNATANSNALSQFQSSFSEISNDSLVMAGDFMHLRCAGHIINLIVKDGLTEIDASVVAVRNGISYVRSGPNRRKAFQRRVENGRFSKGSMLLDVCTRWNSTYLMLTRAIKFKAAFDKMEFEDKLYNDHFLEYVDGVKRIGSPLSQDWRKIERLVKFFNVFNKATLIVSASTTMNAHQCYGEIVNIDVKLQLLCASGDSEVKLNAEKMFQKFDKYWGGLKNINRMLIIISVMDPRKKMQFANLCFEELYGVETVVAKAMKDSVKAIMRDMYKEYS</sequence>
<organism evidence="3 4">
    <name type="scientific">Camelina sativa</name>
    <name type="common">False flax</name>
    <name type="synonym">Myagrum sativum</name>
    <dbReference type="NCBI Taxonomy" id="90675"/>
    <lineage>
        <taxon>Eukaryota</taxon>
        <taxon>Viridiplantae</taxon>
        <taxon>Streptophyta</taxon>
        <taxon>Embryophyta</taxon>
        <taxon>Tracheophyta</taxon>
        <taxon>Spermatophyta</taxon>
        <taxon>Magnoliopsida</taxon>
        <taxon>eudicotyledons</taxon>
        <taxon>Gunneridae</taxon>
        <taxon>Pentapetalae</taxon>
        <taxon>rosids</taxon>
        <taxon>malvids</taxon>
        <taxon>Brassicales</taxon>
        <taxon>Brassicaceae</taxon>
        <taxon>Camelineae</taxon>
        <taxon>Camelina</taxon>
    </lineage>
</organism>
<dbReference type="InterPro" id="IPR025525">
    <property type="entry name" value="hAT-like_transposase_RNase-H"/>
</dbReference>